<dbReference type="HAMAP" id="MF_01161">
    <property type="entry name" value="tRNA_Ile_lys_synt"/>
    <property type="match status" value="1"/>
</dbReference>
<dbReference type="InterPro" id="IPR011063">
    <property type="entry name" value="TilS/TtcA_N"/>
</dbReference>
<evidence type="ECO:0000313" key="10">
    <source>
        <dbReference type="EMBL" id="QEA04630.1"/>
    </source>
</evidence>
<keyword evidence="7" id="KW-0067">ATP-binding</keyword>
<keyword evidence="3" id="KW-0963">Cytoplasm</keyword>
<proteinExistence type="inferred from homology"/>
<dbReference type="SUPFAM" id="SSF52402">
    <property type="entry name" value="Adenine nucleotide alpha hydrolases-like"/>
    <property type="match status" value="1"/>
</dbReference>
<dbReference type="InterPro" id="IPR015262">
    <property type="entry name" value="tRNA_Ile_lys_synt_subst-bd"/>
</dbReference>
<dbReference type="GO" id="GO:0008033">
    <property type="term" value="P:tRNA processing"/>
    <property type="evidence" value="ECO:0007669"/>
    <property type="project" value="UniProtKB-KW"/>
</dbReference>
<keyword evidence="6" id="KW-0547">Nucleotide-binding</keyword>
<dbReference type="SUPFAM" id="SSF82829">
    <property type="entry name" value="MesJ substrate recognition domain-like"/>
    <property type="match status" value="1"/>
</dbReference>
<comment type="catalytic activity">
    <reaction evidence="8">
        <text>cytidine(34) in tRNA(Ile2) + L-lysine + ATP = lysidine(34) in tRNA(Ile2) + AMP + diphosphate + H(+)</text>
        <dbReference type="Rhea" id="RHEA:43744"/>
        <dbReference type="Rhea" id="RHEA-COMP:10625"/>
        <dbReference type="Rhea" id="RHEA-COMP:10670"/>
        <dbReference type="ChEBI" id="CHEBI:15378"/>
        <dbReference type="ChEBI" id="CHEBI:30616"/>
        <dbReference type="ChEBI" id="CHEBI:32551"/>
        <dbReference type="ChEBI" id="CHEBI:33019"/>
        <dbReference type="ChEBI" id="CHEBI:82748"/>
        <dbReference type="ChEBI" id="CHEBI:83665"/>
        <dbReference type="ChEBI" id="CHEBI:456215"/>
        <dbReference type="EC" id="6.3.4.19"/>
    </reaction>
</comment>
<sequence length="428" mass="45889">MIPLGPDVFAEAVRRLVGDCPLHLAVSGGRDSIVLLDLAARAGIAAGVVHVDHGLATHSAAWARFCAAAAERRGLAFHSCRVGVVPGGDLEARARAARYDAFQRLLPGGAVVATAHHADDQAETVLLRLLRGSGVEGLTGIAPSRPLGPLTLIRPLLAWPREAIDTYARARGLEWVDDPDNAELTRDRNYLRHTVLPQLAARWPGVGARLGRLAGHARDARALAAWTAERLGLGAGPAPTAGLAGAPDPVAHAALRAWLRDVGMRPPPEARLRQGLQDLLAAAADREPVLAWDEGELRRHRDRLFRLPAPVPDGPAGRLDWEAAGHGLSPEIRESLRCGVAAPGERLRLVSGGPRRRVSELYRERGLAPWERHWWPVLRLDDVLVAVPGIGVATEYAVPAGWWPVWRPVLPTGTDVTAGWALMAGEGE</sequence>
<dbReference type="EMBL" id="MN079086">
    <property type="protein sequence ID" value="QEA04630.1"/>
    <property type="molecule type" value="Genomic_DNA"/>
</dbReference>
<dbReference type="GO" id="GO:0005524">
    <property type="term" value="F:ATP binding"/>
    <property type="evidence" value="ECO:0007669"/>
    <property type="project" value="UniProtKB-KW"/>
</dbReference>
<evidence type="ECO:0000256" key="3">
    <source>
        <dbReference type="ARBA" id="ARBA00022490"/>
    </source>
</evidence>
<dbReference type="InterPro" id="IPR012094">
    <property type="entry name" value="tRNA_Ile_lys_synt"/>
</dbReference>
<dbReference type="SUPFAM" id="SSF56037">
    <property type="entry name" value="PheT/TilS domain"/>
    <property type="match status" value="1"/>
</dbReference>
<dbReference type="EC" id="6.3.4.19" evidence="2"/>
<dbReference type="AlphaFoldDB" id="A0A5B8R7K3"/>
<dbReference type="SMART" id="SM00977">
    <property type="entry name" value="TilS_C"/>
    <property type="match status" value="1"/>
</dbReference>
<dbReference type="NCBIfam" id="TIGR02433">
    <property type="entry name" value="lysidine_TilS_C"/>
    <property type="match status" value="1"/>
</dbReference>
<dbReference type="InterPro" id="IPR012796">
    <property type="entry name" value="Lysidine-tRNA-synth_C"/>
</dbReference>
<protein>
    <recommendedName>
        <fullName evidence="2">tRNA(Ile)-lysidine synthetase</fullName>
        <ecNumber evidence="2">6.3.4.19</ecNumber>
    </recommendedName>
</protein>
<keyword evidence="4 10" id="KW-0436">Ligase</keyword>
<dbReference type="InterPro" id="IPR014729">
    <property type="entry name" value="Rossmann-like_a/b/a_fold"/>
</dbReference>
<dbReference type="NCBIfam" id="TIGR02432">
    <property type="entry name" value="lysidine_TilS_N"/>
    <property type="match status" value="1"/>
</dbReference>
<evidence type="ECO:0000256" key="1">
    <source>
        <dbReference type="ARBA" id="ARBA00004496"/>
    </source>
</evidence>
<dbReference type="Pfam" id="PF11734">
    <property type="entry name" value="TilS_C"/>
    <property type="match status" value="1"/>
</dbReference>
<evidence type="ECO:0000259" key="9">
    <source>
        <dbReference type="SMART" id="SM00977"/>
    </source>
</evidence>
<evidence type="ECO:0000256" key="2">
    <source>
        <dbReference type="ARBA" id="ARBA00013267"/>
    </source>
</evidence>
<dbReference type="PANTHER" id="PTHR43033:SF1">
    <property type="entry name" value="TRNA(ILE)-LYSIDINE SYNTHASE-RELATED"/>
    <property type="match status" value="1"/>
</dbReference>
<evidence type="ECO:0000256" key="7">
    <source>
        <dbReference type="ARBA" id="ARBA00022840"/>
    </source>
</evidence>
<dbReference type="Pfam" id="PF09179">
    <property type="entry name" value="TilS"/>
    <property type="match status" value="1"/>
</dbReference>
<evidence type="ECO:0000256" key="4">
    <source>
        <dbReference type="ARBA" id="ARBA00022598"/>
    </source>
</evidence>
<dbReference type="PANTHER" id="PTHR43033">
    <property type="entry name" value="TRNA(ILE)-LYSIDINE SYNTHASE-RELATED"/>
    <property type="match status" value="1"/>
</dbReference>
<dbReference type="GO" id="GO:0032267">
    <property type="term" value="F:tRNA(Ile)-lysidine synthase activity"/>
    <property type="evidence" value="ECO:0007669"/>
    <property type="project" value="UniProtKB-EC"/>
</dbReference>
<dbReference type="Gene3D" id="1.20.59.20">
    <property type="match status" value="1"/>
</dbReference>
<feature type="domain" description="Lysidine-tRNA(Ile) synthetase C-terminal" evidence="9">
    <location>
        <begin position="336"/>
        <end position="406"/>
    </location>
</feature>
<keyword evidence="5" id="KW-0819">tRNA processing</keyword>
<organism evidence="10">
    <name type="scientific">uncultured organism</name>
    <dbReference type="NCBI Taxonomy" id="155900"/>
    <lineage>
        <taxon>unclassified sequences</taxon>
        <taxon>environmental samples</taxon>
    </lineage>
</organism>
<evidence type="ECO:0000256" key="5">
    <source>
        <dbReference type="ARBA" id="ARBA00022694"/>
    </source>
</evidence>
<evidence type="ECO:0000256" key="8">
    <source>
        <dbReference type="ARBA" id="ARBA00048539"/>
    </source>
</evidence>
<evidence type="ECO:0000256" key="6">
    <source>
        <dbReference type="ARBA" id="ARBA00022741"/>
    </source>
</evidence>
<accession>A0A5B8R7K3</accession>
<gene>
    <name evidence="10" type="primary">tilS</name>
    <name evidence="10" type="ORF">KBTEX_00938</name>
</gene>
<dbReference type="Pfam" id="PF01171">
    <property type="entry name" value="ATP_bind_3"/>
    <property type="match status" value="1"/>
</dbReference>
<dbReference type="CDD" id="cd01992">
    <property type="entry name" value="TilS_N"/>
    <property type="match status" value="1"/>
</dbReference>
<name>A0A5B8R7K3_9ZZZZ</name>
<reference evidence="10" key="1">
    <citation type="submission" date="2019-06" db="EMBL/GenBank/DDBJ databases">
        <authorList>
            <person name="Murdoch R.W."/>
            <person name="Fathepure B."/>
        </authorList>
    </citation>
    <scope>NUCLEOTIDE SEQUENCE</scope>
</reference>
<comment type="subcellular location">
    <subcellularLocation>
        <location evidence="1">Cytoplasm</location>
    </subcellularLocation>
</comment>
<dbReference type="InterPro" id="IPR012795">
    <property type="entry name" value="tRNA_Ile_lys_synt_N"/>
</dbReference>
<dbReference type="Gene3D" id="3.40.50.620">
    <property type="entry name" value="HUPs"/>
    <property type="match status" value="1"/>
</dbReference>